<evidence type="ECO:0000313" key="2">
    <source>
        <dbReference type="Proteomes" id="UP000231201"/>
    </source>
</evidence>
<comment type="caution">
    <text evidence="1">The sequence shown here is derived from an EMBL/GenBank/DDBJ whole genome shotgun (WGS) entry which is preliminary data.</text>
</comment>
<dbReference type="Proteomes" id="UP000231201">
    <property type="component" value="Unassembled WGS sequence"/>
</dbReference>
<dbReference type="AlphaFoldDB" id="A0A2M8TLR4"/>
<name>A0A2M8TLR4_PREIN</name>
<protein>
    <submittedName>
        <fullName evidence="1">Uncharacterized protein</fullName>
    </submittedName>
</protein>
<accession>A0A2M8TLR4</accession>
<evidence type="ECO:0000313" key="1">
    <source>
        <dbReference type="EMBL" id="PJI24877.1"/>
    </source>
</evidence>
<dbReference type="EMBL" id="PENH01000001">
    <property type="protein sequence ID" value="PJI24877.1"/>
    <property type="molecule type" value="Genomic_DNA"/>
</dbReference>
<proteinExistence type="predicted"/>
<dbReference type="RefSeq" id="WP_088437869.1">
    <property type="nucleotide sequence ID" value="NZ_NHRV01000001.1"/>
</dbReference>
<reference evidence="1 2" key="1">
    <citation type="submission" date="2017-11" db="EMBL/GenBank/DDBJ databases">
        <title>Genome sequencing of Prevotella intermedia KCOM 2833.</title>
        <authorList>
            <person name="Kook J.-K."/>
            <person name="Park S.-N."/>
            <person name="Lim Y.K."/>
        </authorList>
    </citation>
    <scope>NUCLEOTIDE SEQUENCE [LARGE SCALE GENOMIC DNA]</scope>
    <source>
        <strain evidence="1 2">KCOM 2833</strain>
    </source>
</reference>
<organism evidence="1 2">
    <name type="scientific">Prevotella intermedia</name>
    <dbReference type="NCBI Taxonomy" id="28131"/>
    <lineage>
        <taxon>Bacteria</taxon>
        <taxon>Pseudomonadati</taxon>
        <taxon>Bacteroidota</taxon>
        <taxon>Bacteroidia</taxon>
        <taxon>Bacteroidales</taxon>
        <taxon>Prevotellaceae</taxon>
        <taxon>Prevotella</taxon>
    </lineage>
</organism>
<gene>
    <name evidence="1" type="ORF">CTM59_01740</name>
</gene>
<sequence>MTEENGNSLVRPPHRRRPLRENKNKVSALRQWLNIIFMVGAVIGVILYFALADQTIGIIIILISMVFKFTEAALRLFRQ</sequence>